<evidence type="ECO:0000256" key="3">
    <source>
        <dbReference type="ARBA" id="ARBA00022475"/>
    </source>
</evidence>
<dbReference type="InterPro" id="IPR024962">
    <property type="entry name" value="YukD-like"/>
</dbReference>
<feature type="transmembrane region" description="Helical" evidence="7">
    <location>
        <begin position="261"/>
        <end position="282"/>
    </location>
</feature>
<proteinExistence type="inferred from homology"/>
<feature type="transmembrane region" description="Helical" evidence="7">
    <location>
        <begin position="206"/>
        <end position="223"/>
    </location>
</feature>
<keyword evidence="4 7" id="KW-0812">Transmembrane</keyword>
<dbReference type="InterPro" id="IPR044049">
    <property type="entry name" value="EccD_transm"/>
</dbReference>
<comment type="caution">
    <text evidence="9">The sequence shown here is derived from an EMBL/GenBank/DDBJ whole genome shotgun (WGS) entry which is preliminary data.</text>
</comment>
<keyword evidence="5 7" id="KW-1133">Transmembrane helix</keyword>
<sequence>MNTIGLVRLTVAAPDRRIDLALPERVPLAELLPGLLAHAGDALADAGTGVGGWVLRHADGTTLDPARTLAAHQVRDGEVLHLTPAQTDWPELEYDDLVDAIASGSARTGGTWTPRHTRFGGLAAGGLGAVLGLVAVLRSGPPWPQAALWSLVAAAVLVCAGVLLARAGGDAGLGAAAGAVALLFAFTGGGLVFAGDRALPDLGAPHLLTACAALLLTAVVALAGVADRAALFVGAVTAGTLGVLGSWLATSDSYAGHEAAALVAGCGLVVSPLCASLSIKLARVPLPVLPRDAADLLRESPRPPRAVVYAAVVRADALLTGMIGGLALAVVFCFVLLIRSDSTAALVLVIVLTLGFLLRARLYPILRQRAALLTAGLAGAACLALWPLMSDRSMLLPMAVPVLLVAGAIAVALGVVHSTREPSPYLGRYAEILEVLVVLAVVPVLCSVLGLYGYLRGLGG</sequence>
<evidence type="ECO:0000256" key="2">
    <source>
        <dbReference type="ARBA" id="ARBA00006162"/>
    </source>
</evidence>
<feature type="transmembrane region" description="Helical" evidence="7">
    <location>
        <begin position="395"/>
        <end position="416"/>
    </location>
</feature>
<evidence type="ECO:0000259" key="8">
    <source>
        <dbReference type="Pfam" id="PF19053"/>
    </source>
</evidence>
<dbReference type="EMBL" id="BNAR01000006">
    <property type="protein sequence ID" value="GHH44104.1"/>
    <property type="molecule type" value="Genomic_DNA"/>
</dbReference>
<comment type="subcellular location">
    <subcellularLocation>
        <location evidence="1">Cell membrane</location>
        <topology evidence="1">Multi-pass membrane protein</topology>
    </subcellularLocation>
</comment>
<dbReference type="Pfam" id="PF08817">
    <property type="entry name" value="YukD"/>
    <property type="match status" value="1"/>
</dbReference>
<dbReference type="RefSeq" id="WP_191300215.1">
    <property type="nucleotide sequence ID" value="NZ_BNAR01000006.1"/>
</dbReference>
<keyword evidence="10" id="KW-1185">Reference proteome</keyword>
<feature type="transmembrane region" description="Helical" evidence="7">
    <location>
        <begin position="119"/>
        <end position="140"/>
    </location>
</feature>
<dbReference type="PIRSF" id="PIRSF017804">
    <property type="entry name" value="Secretion_EccD1"/>
    <property type="match status" value="1"/>
</dbReference>
<dbReference type="NCBIfam" id="TIGR03920">
    <property type="entry name" value="T7SS_EccD"/>
    <property type="match status" value="1"/>
</dbReference>
<feature type="domain" description="EccD-like transmembrane" evidence="8">
    <location>
        <begin position="117"/>
        <end position="458"/>
    </location>
</feature>
<feature type="transmembrane region" description="Helical" evidence="7">
    <location>
        <begin position="146"/>
        <end position="165"/>
    </location>
</feature>
<comment type="similarity">
    <text evidence="2">Belongs to the EccD/Snm4 family.</text>
</comment>
<feature type="transmembrane region" description="Helical" evidence="7">
    <location>
        <begin position="306"/>
        <end position="338"/>
    </location>
</feature>
<feature type="transmembrane region" description="Helical" evidence="7">
    <location>
        <begin position="344"/>
        <end position="363"/>
    </location>
</feature>
<accession>A0ABQ3MHN8</accession>
<evidence type="ECO:0000313" key="10">
    <source>
        <dbReference type="Proteomes" id="UP000605568"/>
    </source>
</evidence>
<dbReference type="Pfam" id="PF19053">
    <property type="entry name" value="EccD"/>
    <property type="match status" value="1"/>
</dbReference>
<dbReference type="Proteomes" id="UP000605568">
    <property type="component" value="Unassembled WGS sequence"/>
</dbReference>
<feature type="transmembrane region" description="Helical" evidence="7">
    <location>
        <begin position="172"/>
        <end position="194"/>
    </location>
</feature>
<dbReference type="Gene3D" id="3.10.20.90">
    <property type="entry name" value="Phosphatidylinositol 3-kinase Catalytic Subunit, Chain A, domain 1"/>
    <property type="match status" value="1"/>
</dbReference>
<evidence type="ECO:0000256" key="6">
    <source>
        <dbReference type="ARBA" id="ARBA00023136"/>
    </source>
</evidence>
<evidence type="ECO:0000256" key="7">
    <source>
        <dbReference type="SAM" id="Phobius"/>
    </source>
</evidence>
<feature type="transmembrane region" description="Helical" evidence="7">
    <location>
        <begin position="230"/>
        <end position="249"/>
    </location>
</feature>
<organism evidence="9 10">
    <name type="scientific">Lentzea cavernae</name>
    <dbReference type="NCBI Taxonomy" id="2020703"/>
    <lineage>
        <taxon>Bacteria</taxon>
        <taxon>Bacillati</taxon>
        <taxon>Actinomycetota</taxon>
        <taxon>Actinomycetes</taxon>
        <taxon>Pseudonocardiales</taxon>
        <taxon>Pseudonocardiaceae</taxon>
        <taxon>Lentzea</taxon>
    </lineage>
</organism>
<keyword evidence="3" id="KW-1003">Cell membrane</keyword>
<dbReference type="InterPro" id="IPR006707">
    <property type="entry name" value="T7SS_EccD"/>
</dbReference>
<gene>
    <name evidence="9" type="ORF">GCM10017774_43060</name>
</gene>
<feature type="transmembrane region" description="Helical" evidence="7">
    <location>
        <begin position="370"/>
        <end position="389"/>
    </location>
</feature>
<evidence type="ECO:0000256" key="1">
    <source>
        <dbReference type="ARBA" id="ARBA00004651"/>
    </source>
</evidence>
<keyword evidence="6 7" id="KW-0472">Membrane</keyword>
<feature type="transmembrane region" description="Helical" evidence="7">
    <location>
        <begin position="436"/>
        <end position="455"/>
    </location>
</feature>
<evidence type="ECO:0000313" key="9">
    <source>
        <dbReference type="EMBL" id="GHH44104.1"/>
    </source>
</evidence>
<reference evidence="10" key="1">
    <citation type="journal article" date="2019" name="Int. J. Syst. Evol. Microbiol.">
        <title>The Global Catalogue of Microorganisms (GCM) 10K type strain sequencing project: providing services to taxonomists for standard genome sequencing and annotation.</title>
        <authorList>
            <consortium name="The Broad Institute Genomics Platform"/>
            <consortium name="The Broad Institute Genome Sequencing Center for Infectious Disease"/>
            <person name="Wu L."/>
            <person name="Ma J."/>
        </authorList>
    </citation>
    <scope>NUCLEOTIDE SEQUENCE [LARGE SCALE GENOMIC DNA]</scope>
    <source>
        <strain evidence="10">CGMCC 4.7367</strain>
    </source>
</reference>
<name>A0ABQ3MHN8_9PSEU</name>
<evidence type="ECO:0000256" key="4">
    <source>
        <dbReference type="ARBA" id="ARBA00022692"/>
    </source>
</evidence>
<protein>
    <submittedName>
        <fullName evidence="9">Type VII secretion integral membrane protein EccD</fullName>
    </submittedName>
</protein>
<evidence type="ECO:0000256" key="5">
    <source>
        <dbReference type="ARBA" id="ARBA00022989"/>
    </source>
</evidence>